<dbReference type="EMBL" id="JACIJR010000006">
    <property type="protein sequence ID" value="MBB5729999.1"/>
    <property type="molecule type" value="Genomic_DNA"/>
</dbReference>
<accession>A0A7W9BU64</accession>
<name>A0A7W9BU64_9SPHN</name>
<protein>
    <recommendedName>
        <fullName evidence="4">Competence protein ComEC</fullName>
    </recommendedName>
</protein>
<feature type="transmembrane region" description="Helical" evidence="1">
    <location>
        <begin position="46"/>
        <end position="64"/>
    </location>
</feature>
<dbReference type="RefSeq" id="WP_229673975.1">
    <property type="nucleotide sequence ID" value="NZ_JACIJR010000006.1"/>
</dbReference>
<keyword evidence="1" id="KW-1133">Transmembrane helix</keyword>
<sequence>MASRFGHAPSMRGWRLKEGGSGAAGRVGARIVMSVEIWLEAERDQLVLWVPVALACGITAWLLLPDVAAWTVFLLLAGGTALAGLAMPGGGRAARAVAVFAGLAALGCGLIWARAERVAAPVLARTTVATFEARVVVVDPLPARELVRVVLVPDVGTGGALPPRTRVNIADADVPAGLAPGARIALRRG</sequence>
<proteinExistence type="predicted"/>
<dbReference type="Proteomes" id="UP000546701">
    <property type="component" value="Unassembled WGS sequence"/>
</dbReference>
<gene>
    <name evidence="2" type="ORF">FHS99_002497</name>
</gene>
<evidence type="ECO:0000313" key="2">
    <source>
        <dbReference type="EMBL" id="MBB5729999.1"/>
    </source>
</evidence>
<evidence type="ECO:0000313" key="3">
    <source>
        <dbReference type="Proteomes" id="UP000546701"/>
    </source>
</evidence>
<evidence type="ECO:0000256" key="1">
    <source>
        <dbReference type="SAM" id="Phobius"/>
    </source>
</evidence>
<evidence type="ECO:0008006" key="4">
    <source>
        <dbReference type="Google" id="ProtNLM"/>
    </source>
</evidence>
<keyword evidence="1" id="KW-0472">Membrane</keyword>
<feature type="transmembrane region" description="Helical" evidence="1">
    <location>
        <begin position="70"/>
        <end position="87"/>
    </location>
</feature>
<feature type="transmembrane region" description="Helical" evidence="1">
    <location>
        <begin position="94"/>
        <end position="113"/>
    </location>
</feature>
<comment type="caution">
    <text evidence="2">The sequence shown here is derived from an EMBL/GenBank/DDBJ whole genome shotgun (WGS) entry which is preliminary data.</text>
</comment>
<organism evidence="2 3">
    <name type="scientific">Sphingomonas prati</name>
    <dbReference type="NCBI Taxonomy" id="1843237"/>
    <lineage>
        <taxon>Bacteria</taxon>
        <taxon>Pseudomonadati</taxon>
        <taxon>Pseudomonadota</taxon>
        <taxon>Alphaproteobacteria</taxon>
        <taxon>Sphingomonadales</taxon>
        <taxon>Sphingomonadaceae</taxon>
        <taxon>Sphingomonas</taxon>
    </lineage>
</organism>
<reference evidence="2 3" key="1">
    <citation type="submission" date="2020-08" db="EMBL/GenBank/DDBJ databases">
        <title>Genomic Encyclopedia of Type Strains, Phase IV (KMG-IV): sequencing the most valuable type-strain genomes for metagenomic binning, comparative biology and taxonomic classification.</title>
        <authorList>
            <person name="Goeker M."/>
        </authorList>
    </citation>
    <scope>NUCLEOTIDE SEQUENCE [LARGE SCALE GENOMIC DNA]</scope>
    <source>
        <strain evidence="2 3">DSM 103336</strain>
    </source>
</reference>
<keyword evidence="1" id="KW-0812">Transmembrane</keyword>
<keyword evidence="3" id="KW-1185">Reference proteome</keyword>
<dbReference type="AlphaFoldDB" id="A0A7W9BU64"/>